<gene>
    <name evidence="2" type="ORF">ACJDU8_20170</name>
</gene>
<dbReference type="PROSITE" id="PS51273">
    <property type="entry name" value="GATASE_TYPE_1"/>
    <property type="match status" value="1"/>
</dbReference>
<proteinExistence type="predicted"/>
<protein>
    <submittedName>
        <fullName evidence="2">Type 1 glutamine amidotransferase</fullName>
    </submittedName>
</protein>
<sequence length="241" mass="28197">MRIAEFIHDKDHPQCTNVDFWIQKNIDYELEKFIVSEIDDFSSVKGFDLIILHGGSQHLWNKEADPWLYNEIKYVKYALKNKIPIIGFCLGSQIIAETLGGKVFKAEEKEVGWFKVTLRKEVKNNLLIKNLEDGLISFMWHSDHYNIPNNCTSLGFTEAASNQIFTSNNSPAVGFQFHPEYTKENIKAYLETYEDEHWSGGKYALGKEYFINQMNEIPETYNLFEQLMKNSLEWFLVKKQD</sequence>
<keyword evidence="2" id="KW-0315">Glutamine amidotransferase</keyword>
<dbReference type="InterPro" id="IPR017926">
    <property type="entry name" value="GATASE"/>
</dbReference>
<reference evidence="2 3" key="1">
    <citation type="submission" date="2024-11" db="EMBL/GenBank/DDBJ databases">
        <authorList>
            <person name="Heng Y.C."/>
            <person name="Lim A.C.H."/>
            <person name="Lee J.K.Y."/>
            <person name="Kittelmann S."/>
        </authorList>
    </citation>
    <scope>NUCLEOTIDE SEQUENCE [LARGE SCALE GENOMIC DNA]</scope>
    <source>
        <strain evidence="2 3">WILCCON 0269</strain>
    </source>
</reference>
<name>A0ABW8SPM0_9CLOT</name>
<dbReference type="RefSeq" id="WP_406793968.1">
    <property type="nucleotide sequence ID" value="NZ_JBJHZX010000039.1"/>
</dbReference>
<evidence type="ECO:0000313" key="2">
    <source>
        <dbReference type="EMBL" id="MFL0197864.1"/>
    </source>
</evidence>
<accession>A0ABW8SPM0</accession>
<dbReference type="Pfam" id="PF00117">
    <property type="entry name" value="GATase"/>
    <property type="match status" value="1"/>
</dbReference>
<dbReference type="EMBL" id="JBJHZX010000039">
    <property type="protein sequence ID" value="MFL0197864.1"/>
    <property type="molecule type" value="Genomic_DNA"/>
</dbReference>
<evidence type="ECO:0000259" key="1">
    <source>
        <dbReference type="Pfam" id="PF00117"/>
    </source>
</evidence>
<dbReference type="SUPFAM" id="SSF52317">
    <property type="entry name" value="Class I glutamine amidotransferase-like"/>
    <property type="match status" value="1"/>
</dbReference>
<dbReference type="PANTHER" id="PTHR42695:SF5">
    <property type="entry name" value="GLUTAMINE AMIDOTRANSFERASE YLR126C-RELATED"/>
    <property type="match status" value="1"/>
</dbReference>
<keyword evidence="3" id="KW-1185">Reference proteome</keyword>
<dbReference type="PANTHER" id="PTHR42695">
    <property type="entry name" value="GLUTAMINE AMIDOTRANSFERASE YLR126C-RELATED"/>
    <property type="match status" value="1"/>
</dbReference>
<dbReference type="CDD" id="cd01741">
    <property type="entry name" value="GATase1_1"/>
    <property type="match status" value="1"/>
</dbReference>
<dbReference type="Gene3D" id="3.40.50.880">
    <property type="match status" value="1"/>
</dbReference>
<comment type="caution">
    <text evidence="2">The sequence shown here is derived from an EMBL/GenBank/DDBJ whole genome shotgun (WGS) entry which is preliminary data.</text>
</comment>
<dbReference type="InterPro" id="IPR044992">
    <property type="entry name" value="ChyE-like"/>
</dbReference>
<feature type="domain" description="Glutamine amidotransferase" evidence="1">
    <location>
        <begin position="38"/>
        <end position="185"/>
    </location>
</feature>
<dbReference type="Proteomes" id="UP001623660">
    <property type="component" value="Unassembled WGS sequence"/>
</dbReference>
<organism evidence="2 3">
    <name type="scientific">Candidatus Clostridium eludens</name>
    <dbReference type="NCBI Taxonomy" id="3381663"/>
    <lineage>
        <taxon>Bacteria</taxon>
        <taxon>Bacillati</taxon>
        <taxon>Bacillota</taxon>
        <taxon>Clostridia</taxon>
        <taxon>Eubacteriales</taxon>
        <taxon>Clostridiaceae</taxon>
        <taxon>Clostridium</taxon>
    </lineage>
</organism>
<dbReference type="InterPro" id="IPR029062">
    <property type="entry name" value="Class_I_gatase-like"/>
</dbReference>
<evidence type="ECO:0000313" key="3">
    <source>
        <dbReference type="Proteomes" id="UP001623660"/>
    </source>
</evidence>